<gene>
    <name evidence="1" type="ORF">EG028_04070</name>
</gene>
<dbReference type="InterPro" id="IPR047729">
    <property type="entry name" value="Sce7726-like"/>
</dbReference>
<dbReference type="EMBL" id="RMBX01000002">
    <property type="protein sequence ID" value="RPD42362.1"/>
    <property type="molecule type" value="Genomic_DNA"/>
</dbReference>
<evidence type="ECO:0000313" key="2">
    <source>
        <dbReference type="Proteomes" id="UP000279089"/>
    </source>
</evidence>
<keyword evidence="2" id="KW-1185">Reference proteome</keyword>
<evidence type="ECO:0008006" key="3">
    <source>
        <dbReference type="Google" id="ProtNLM"/>
    </source>
</evidence>
<dbReference type="Proteomes" id="UP000279089">
    <property type="component" value="Unassembled WGS sequence"/>
</dbReference>
<sequence length="194" mass="22615">MRENVVRHAFHNQVLKKAHNDTRTFVINELGLKNGESRADIAVLNGKMIGYEIKTENDTLNRLPSQVASYTQIFDCAYIIVAENHFKNCLQIIPDWWGVFLIKNKSADSYIFKKVRNPKLNKNQNAFCIAQLLWKEEALDLAQNVLGLKIKSKTTRHELYQIISNHVSSRELSPMVLKYLKIRQEWRKDHLPLL</sequence>
<name>A0A3N4MEF9_9BACT</name>
<protein>
    <recommendedName>
        <fullName evidence="3">Sce7726 family protein</fullName>
    </recommendedName>
</protein>
<organism evidence="1 2">
    <name type="scientific">Chitinophaga barathri</name>
    <dbReference type="NCBI Taxonomy" id="1647451"/>
    <lineage>
        <taxon>Bacteria</taxon>
        <taxon>Pseudomonadati</taxon>
        <taxon>Bacteroidota</taxon>
        <taxon>Chitinophagia</taxon>
        <taxon>Chitinophagales</taxon>
        <taxon>Chitinophagaceae</taxon>
        <taxon>Chitinophaga</taxon>
    </lineage>
</organism>
<evidence type="ECO:0000313" key="1">
    <source>
        <dbReference type="EMBL" id="RPD42362.1"/>
    </source>
</evidence>
<reference evidence="2" key="1">
    <citation type="submission" date="2018-11" db="EMBL/GenBank/DDBJ databases">
        <title>Chitinophaga lutea sp.nov., isolate from arsenic contaminated soil.</title>
        <authorList>
            <person name="Zong Y."/>
        </authorList>
    </citation>
    <scope>NUCLEOTIDE SEQUENCE [LARGE SCALE GENOMIC DNA]</scope>
    <source>
        <strain evidence="2">YLT18</strain>
    </source>
</reference>
<comment type="caution">
    <text evidence="1">The sequence shown here is derived from an EMBL/GenBank/DDBJ whole genome shotgun (WGS) entry which is preliminary data.</text>
</comment>
<dbReference type="RefSeq" id="WP_123864548.1">
    <property type="nucleotide sequence ID" value="NZ_QXZY01000003.1"/>
</dbReference>
<dbReference type="NCBIfam" id="NF033832">
    <property type="entry name" value="sce7726_fam"/>
    <property type="match status" value="1"/>
</dbReference>
<proteinExistence type="predicted"/>
<dbReference type="AlphaFoldDB" id="A0A3N4MEF9"/>
<accession>A0A3N4MEF9</accession>